<evidence type="ECO:0000313" key="1">
    <source>
        <dbReference type="EMBL" id="CUR51330.1"/>
    </source>
</evidence>
<name>A0A128A1X8_9ARCH</name>
<evidence type="ECO:0008006" key="3">
    <source>
        <dbReference type="Google" id="ProtNLM"/>
    </source>
</evidence>
<accession>A0A128A1X8</accession>
<reference evidence="2" key="1">
    <citation type="submission" date="2015-10" db="EMBL/GenBank/DDBJ databases">
        <authorList>
            <person name="Lehtovirta-Morley L.E."/>
            <person name="Vieille C."/>
        </authorList>
    </citation>
    <scope>NUCLEOTIDE SEQUENCE [LARGE SCALE GENOMIC DNA]</scope>
</reference>
<proteinExistence type="predicted"/>
<evidence type="ECO:0000313" key="2">
    <source>
        <dbReference type="Proteomes" id="UP000196239"/>
    </source>
</evidence>
<protein>
    <recommendedName>
        <fullName evidence="3">Ribbon-helix-helix protein CopG domain-containing protein</fullName>
    </recommendedName>
</protein>
<dbReference type="AlphaFoldDB" id="A0A128A1X8"/>
<dbReference type="KEGG" id="ndv:NDEV_0565"/>
<dbReference type="EMBL" id="LN890280">
    <property type="protein sequence ID" value="CUR51330.1"/>
    <property type="molecule type" value="Genomic_DNA"/>
</dbReference>
<dbReference type="Proteomes" id="UP000196239">
    <property type="component" value="Chromosome 1"/>
</dbReference>
<keyword evidence="2" id="KW-1185">Reference proteome</keyword>
<gene>
    <name evidence="1" type="ORF">NDEV_0565</name>
</gene>
<organism evidence="1 2">
    <name type="scientific">Nitrosotalea devaniterrae</name>
    <dbReference type="NCBI Taxonomy" id="1078905"/>
    <lineage>
        <taxon>Archaea</taxon>
        <taxon>Nitrososphaerota</taxon>
        <taxon>Nitrososphaeria</taxon>
        <taxon>Nitrosotaleales</taxon>
        <taxon>Nitrosotaleaceae</taxon>
        <taxon>Nitrosotalea</taxon>
    </lineage>
</organism>
<sequence>MREPITISLENKIIKKIDNSKGKNEPRSRFIEDIISGYFDRCDKVRSTN</sequence>